<dbReference type="PRINTS" id="PR00037">
    <property type="entry name" value="HTHLACR"/>
</dbReference>
<comment type="caution">
    <text evidence="5">The sequence shown here is derived from an EMBL/GenBank/DDBJ whole genome shotgun (WGS) entry which is preliminary data.</text>
</comment>
<dbReference type="InterPro" id="IPR050313">
    <property type="entry name" value="Carb_Metab_HTH_regulators"/>
</dbReference>
<evidence type="ECO:0000313" key="5">
    <source>
        <dbReference type="EMBL" id="TCP04463.1"/>
    </source>
</evidence>
<reference evidence="5 6" key="1">
    <citation type="submission" date="2019-03" db="EMBL/GenBank/DDBJ databases">
        <title>Genomic Encyclopedia of Type Strains, Phase IV (KMG-IV): sequencing the most valuable type-strain genomes for metagenomic binning, comparative biology and taxonomic classification.</title>
        <authorList>
            <person name="Goeker M."/>
        </authorList>
    </citation>
    <scope>NUCLEOTIDE SEQUENCE [LARGE SCALE GENOMIC DNA]</scope>
    <source>
        <strain evidence="5 6">DSM 1709</strain>
    </source>
</reference>
<evidence type="ECO:0000256" key="3">
    <source>
        <dbReference type="ARBA" id="ARBA00023163"/>
    </source>
</evidence>
<protein>
    <submittedName>
        <fullName evidence="5">DeoR family transcriptional regulator</fullName>
    </submittedName>
</protein>
<dbReference type="GeneID" id="99684998"/>
<evidence type="ECO:0000259" key="4">
    <source>
        <dbReference type="PROSITE" id="PS51000"/>
    </source>
</evidence>
<dbReference type="InterPro" id="IPR037171">
    <property type="entry name" value="NagB/RpiA_transferase-like"/>
</dbReference>
<dbReference type="AlphaFoldDB" id="A0A4R2MWK3"/>
<dbReference type="SUPFAM" id="SSF46785">
    <property type="entry name" value="Winged helix' DNA-binding domain"/>
    <property type="match status" value="1"/>
</dbReference>
<dbReference type="Pfam" id="PF08220">
    <property type="entry name" value="HTH_DeoR"/>
    <property type="match status" value="1"/>
</dbReference>
<dbReference type="Pfam" id="PF00455">
    <property type="entry name" value="DeoRC"/>
    <property type="match status" value="1"/>
</dbReference>
<dbReference type="Proteomes" id="UP000295106">
    <property type="component" value="Unassembled WGS sequence"/>
</dbReference>
<dbReference type="PANTHER" id="PTHR30363:SF4">
    <property type="entry name" value="GLYCEROL-3-PHOSPHATE REGULON REPRESSOR"/>
    <property type="match status" value="1"/>
</dbReference>
<name>A0A4R2MWK3_RUBGE</name>
<keyword evidence="3" id="KW-0804">Transcription</keyword>
<dbReference type="EMBL" id="SLXD01000002">
    <property type="protein sequence ID" value="TCP04463.1"/>
    <property type="molecule type" value="Genomic_DNA"/>
</dbReference>
<dbReference type="OrthoDB" id="9814815at2"/>
<keyword evidence="1" id="KW-0678">Repressor</keyword>
<dbReference type="SUPFAM" id="SSF100950">
    <property type="entry name" value="NagB/RpiA/CoA transferase-like"/>
    <property type="match status" value="1"/>
</dbReference>
<accession>A0A4R2MWK3</accession>
<feature type="domain" description="HTH deoR-type" evidence="4">
    <location>
        <begin position="7"/>
        <end position="62"/>
    </location>
</feature>
<dbReference type="InterPro" id="IPR036390">
    <property type="entry name" value="WH_DNA-bd_sf"/>
</dbReference>
<dbReference type="SMART" id="SM01134">
    <property type="entry name" value="DeoRC"/>
    <property type="match status" value="1"/>
</dbReference>
<dbReference type="PANTHER" id="PTHR30363">
    <property type="entry name" value="HTH-TYPE TRANSCRIPTIONAL REGULATOR SRLR-RELATED"/>
    <property type="match status" value="1"/>
</dbReference>
<proteinExistence type="predicted"/>
<gene>
    <name evidence="5" type="ORF">EV684_102216</name>
</gene>
<keyword evidence="2" id="KW-0805">Transcription regulation</keyword>
<dbReference type="InterPro" id="IPR001034">
    <property type="entry name" value="DeoR_HTH"/>
</dbReference>
<evidence type="ECO:0000256" key="1">
    <source>
        <dbReference type="ARBA" id="ARBA00022491"/>
    </source>
</evidence>
<dbReference type="GO" id="GO:0003700">
    <property type="term" value="F:DNA-binding transcription factor activity"/>
    <property type="evidence" value="ECO:0007669"/>
    <property type="project" value="InterPro"/>
</dbReference>
<evidence type="ECO:0000256" key="2">
    <source>
        <dbReference type="ARBA" id="ARBA00023015"/>
    </source>
</evidence>
<dbReference type="SMART" id="SM00420">
    <property type="entry name" value="HTH_DEOR"/>
    <property type="match status" value="1"/>
</dbReference>
<dbReference type="PROSITE" id="PS51000">
    <property type="entry name" value="HTH_DEOR_2"/>
    <property type="match status" value="1"/>
</dbReference>
<evidence type="ECO:0000313" key="6">
    <source>
        <dbReference type="Proteomes" id="UP000295106"/>
    </source>
</evidence>
<sequence>MKANDVPLARRDLIAARLAAGQGVAAAALAAEFSVSEDAIRRDLRALAAEGRCRRVYGGALPPAPGGLPMAARSSVDIVRKRALARAAAATVRRGELLFLDNGSTNLALAELLPEDHELTVATNSVDIAAALLRRADLRLLLIGGVVDPTVGGCVDATALLALQRLDIARAFVGACAISAETGACAHDAADAEFKRALLAASRERLVLVTNDKLGSRAPHRFGTLQALGTVVVEHDADTTALAAAGATVQRADAPV</sequence>
<dbReference type="RefSeq" id="WP_132644966.1">
    <property type="nucleotide sequence ID" value="NZ_CP181386.1"/>
</dbReference>
<organism evidence="5 6">
    <name type="scientific">Rubrivivax gelatinosus</name>
    <name type="common">Rhodocyclus gelatinosus</name>
    <name type="synonym">Rhodopseudomonas gelatinosa</name>
    <dbReference type="NCBI Taxonomy" id="28068"/>
    <lineage>
        <taxon>Bacteria</taxon>
        <taxon>Pseudomonadati</taxon>
        <taxon>Pseudomonadota</taxon>
        <taxon>Betaproteobacteria</taxon>
        <taxon>Burkholderiales</taxon>
        <taxon>Sphaerotilaceae</taxon>
        <taxon>Rubrivivax</taxon>
    </lineage>
</organism>
<dbReference type="InterPro" id="IPR014036">
    <property type="entry name" value="DeoR-like_C"/>
</dbReference>